<accession>A0ABN9QXG6</accession>
<dbReference type="SUPFAM" id="SSF54928">
    <property type="entry name" value="RNA-binding domain, RBD"/>
    <property type="match status" value="1"/>
</dbReference>
<feature type="region of interest" description="Disordered" evidence="2">
    <location>
        <begin position="1"/>
        <end position="38"/>
    </location>
</feature>
<comment type="caution">
    <text evidence="4">The sequence shown here is derived from an EMBL/GenBank/DDBJ whole genome shotgun (WGS) entry which is preliminary data.</text>
</comment>
<evidence type="ECO:0000313" key="4">
    <source>
        <dbReference type="EMBL" id="CAK0811065.1"/>
    </source>
</evidence>
<dbReference type="EMBL" id="CAUYUJ010004814">
    <property type="protein sequence ID" value="CAK0811065.1"/>
    <property type="molecule type" value="Genomic_DNA"/>
</dbReference>
<evidence type="ECO:0000256" key="1">
    <source>
        <dbReference type="ARBA" id="ARBA00023006"/>
    </source>
</evidence>
<feature type="compositionally biased region" description="Basic and acidic residues" evidence="2">
    <location>
        <begin position="1"/>
        <end position="12"/>
    </location>
</feature>
<feature type="compositionally biased region" description="Polar residues" evidence="2">
    <location>
        <begin position="19"/>
        <end position="38"/>
    </location>
</feature>
<protein>
    <recommendedName>
        <fullName evidence="3">FPL domain-containing protein</fullName>
    </recommendedName>
</protein>
<keyword evidence="5" id="KW-1185">Reference proteome</keyword>
<feature type="region of interest" description="Disordered" evidence="2">
    <location>
        <begin position="257"/>
        <end position="276"/>
    </location>
</feature>
<feature type="domain" description="FPL" evidence="3">
    <location>
        <begin position="365"/>
        <end position="481"/>
    </location>
</feature>
<dbReference type="Proteomes" id="UP001189429">
    <property type="component" value="Unassembled WGS sequence"/>
</dbReference>
<proteinExistence type="predicted"/>
<organism evidence="4 5">
    <name type="scientific">Prorocentrum cordatum</name>
    <dbReference type="NCBI Taxonomy" id="2364126"/>
    <lineage>
        <taxon>Eukaryota</taxon>
        <taxon>Sar</taxon>
        <taxon>Alveolata</taxon>
        <taxon>Dinophyceae</taxon>
        <taxon>Prorocentrales</taxon>
        <taxon>Prorocentraceae</taxon>
        <taxon>Prorocentrum</taxon>
    </lineage>
</organism>
<dbReference type="InterPro" id="IPR012677">
    <property type="entry name" value="Nucleotide-bd_a/b_plait_sf"/>
</dbReference>
<evidence type="ECO:0000259" key="3">
    <source>
        <dbReference type="Pfam" id="PF09758"/>
    </source>
</evidence>
<gene>
    <name evidence="4" type="ORF">PCOR1329_LOCUS15813</name>
</gene>
<dbReference type="Pfam" id="PF09758">
    <property type="entry name" value="FPL"/>
    <property type="match status" value="1"/>
</dbReference>
<evidence type="ECO:0000313" key="5">
    <source>
        <dbReference type="Proteomes" id="UP001189429"/>
    </source>
</evidence>
<dbReference type="PANTHER" id="PTHR21481:SF0">
    <property type="entry name" value="PROTEIN CLEC16A"/>
    <property type="match status" value="1"/>
</dbReference>
<name>A0ABN9QXG6_9DINO</name>
<keyword evidence="1" id="KW-0072">Autophagy</keyword>
<dbReference type="InterPro" id="IPR039272">
    <property type="entry name" value="CLEC16A/TT9"/>
</dbReference>
<sequence>MVGDKGKGKGKGESGYAAQPQQGMVPSQQLQPTPAQASASSGYVLLADGAPAAKRPRTDQFGNVILDGLPGTTTGEVRYAEAEAAAQASVVLCGTELGGRPITVELDLQDRTRLIVSGIPDGLGWADLKGHFESVGTVVFADVGPSVGPVPAAPQFLQAPPAPAPPGGCVQADACQVPQPPPQVPQPLQALQELAAAAGAPLQAVGSLPIPPPPPPVAVAVAAAPAAVEHVATATATVRYETSEEAQQAVSTLDQLDLQDGPPAAPRGPSSAAGPFLGADTAQQMDDLCGRLERLADQVKNPGLTTREDVVVSEVVGVIQRIGEGVAWAYGQHRSKPGLGERFAQPFVDHHIKWLKALLVEKRPLRRENQNRLVGQILQTIHILLQATPPDSMLFCNLTAGWYLNEVVSAKIDFLDNEDLLPLWMTVVKDIATMLDRDNLMLFFDPSSDKPFPIFSEACRYYHHPVSQVRTHVQATSLEIFLKLRDKSFWNEPLFHKVLQESSVFFTHVCCLLRDFWQMADEAVHTQERRNVRSALYIQNDILMYVNDIFMCEIPQLTAILQEKLLRFAILPVLVRSILRPRDPPTIREQQQDLLSAPTAWYLLHDMLVTLQSSPVFTAVSLALLRKDVPEEVLKLVTEHHSRTPITYFKTQAEWGGTIRPAPDLTGDVASDEVLYAMPREHLVQLLENRGHMVKNSLLDALLERLQGLSRSESGLSAVADSLLLDTTTLLLRTLRAGSEVLDEDKTSPRGSRRPPARYWHSIGSCRGRLWRRRCWRCES</sequence>
<evidence type="ECO:0000256" key="2">
    <source>
        <dbReference type="SAM" id="MobiDB-lite"/>
    </source>
</evidence>
<dbReference type="InterPro" id="IPR019155">
    <property type="entry name" value="CLEC16A/TT9_N"/>
</dbReference>
<reference evidence="4" key="1">
    <citation type="submission" date="2023-10" db="EMBL/GenBank/DDBJ databases">
        <authorList>
            <person name="Chen Y."/>
            <person name="Shah S."/>
            <person name="Dougan E. K."/>
            <person name="Thang M."/>
            <person name="Chan C."/>
        </authorList>
    </citation>
    <scope>NUCLEOTIDE SEQUENCE [LARGE SCALE GENOMIC DNA]</scope>
</reference>
<dbReference type="InterPro" id="IPR035979">
    <property type="entry name" value="RBD_domain_sf"/>
</dbReference>
<dbReference type="Gene3D" id="3.30.70.330">
    <property type="match status" value="1"/>
</dbReference>
<dbReference type="PANTHER" id="PTHR21481">
    <property type="entry name" value="PROTEIN CLEC16A"/>
    <property type="match status" value="1"/>
</dbReference>